<dbReference type="Proteomes" id="UP001235341">
    <property type="component" value="Chromosome"/>
</dbReference>
<dbReference type="EMBL" id="CP133586">
    <property type="protein sequence ID" value="WMT17517.1"/>
    <property type="molecule type" value="Genomic_DNA"/>
</dbReference>
<protein>
    <submittedName>
        <fullName evidence="1">Uncharacterized protein</fullName>
    </submittedName>
</protein>
<evidence type="ECO:0000313" key="1">
    <source>
        <dbReference type="EMBL" id="WMT17517.1"/>
    </source>
</evidence>
<keyword evidence="2" id="KW-1185">Reference proteome</keyword>
<dbReference type="RefSeq" id="WP_309206880.1">
    <property type="nucleotide sequence ID" value="NZ_CP133586.1"/>
</dbReference>
<sequence>MATCDVLFGQKRNSETFRDVGSDAPDYIRGRSIYDVADDLKKGILDPDQLPVSYFVHPQTGQRIAESNRTLAALSAAGMKPTILKEVPATQTLLNRLSEMPLRQRGEVFGMLGNAIPITPGPKNNTIIDIIRLPL</sequence>
<gene>
    <name evidence="1" type="ORF">RFB13_10685</name>
</gene>
<proteinExistence type="predicted"/>
<name>A0ABY9PVK5_SERFO</name>
<organism evidence="1 2">
    <name type="scientific">Serratia fonticola</name>
    <dbReference type="NCBI Taxonomy" id="47917"/>
    <lineage>
        <taxon>Bacteria</taxon>
        <taxon>Pseudomonadati</taxon>
        <taxon>Pseudomonadota</taxon>
        <taxon>Gammaproteobacteria</taxon>
        <taxon>Enterobacterales</taxon>
        <taxon>Yersiniaceae</taxon>
        <taxon>Serratia</taxon>
    </lineage>
</organism>
<accession>A0ABY9PVK5</accession>
<evidence type="ECO:0000313" key="2">
    <source>
        <dbReference type="Proteomes" id="UP001235341"/>
    </source>
</evidence>
<reference evidence="1 2" key="1">
    <citation type="submission" date="2023-08" db="EMBL/GenBank/DDBJ databases">
        <title>Complete Genome and Methylome dissection of Serratia fonticola NEB369.</title>
        <authorList>
            <person name="Fomenkov A."/>
            <person name="Roberts R.D."/>
        </authorList>
    </citation>
    <scope>NUCLEOTIDE SEQUENCE [LARGE SCALE GENOMIC DNA]</scope>
    <source>
        <strain evidence="1 2">NEB369</strain>
    </source>
</reference>